<keyword evidence="2" id="KW-0963">Cytoplasm</keyword>
<dbReference type="GO" id="GO:0005737">
    <property type="term" value="C:cytoplasm"/>
    <property type="evidence" value="ECO:0007669"/>
    <property type="project" value="UniProtKB-SubCell"/>
</dbReference>
<evidence type="ECO:0000256" key="6">
    <source>
        <dbReference type="ARBA" id="ARBA00024199"/>
    </source>
</evidence>
<evidence type="ECO:0000256" key="1">
    <source>
        <dbReference type="ARBA" id="ARBA00004496"/>
    </source>
</evidence>
<dbReference type="GO" id="GO:0009736">
    <property type="term" value="P:cytokinin-activated signaling pathway"/>
    <property type="evidence" value="ECO:0007669"/>
    <property type="project" value="UniProtKB-KW"/>
</dbReference>
<feature type="region of interest" description="Disordered" evidence="7">
    <location>
        <begin position="1"/>
        <end position="93"/>
    </location>
</feature>
<dbReference type="InterPro" id="IPR044670">
    <property type="entry name" value="SOFL"/>
</dbReference>
<keyword evidence="3" id="KW-0203">Cytokinin biosynthesis</keyword>
<evidence type="ECO:0000256" key="2">
    <source>
        <dbReference type="ARBA" id="ARBA00022490"/>
    </source>
</evidence>
<proteinExistence type="inferred from homology"/>
<organism evidence="8 9">
    <name type="scientific">Psophocarpus tetragonolobus</name>
    <name type="common">Winged bean</name>
    <name type="synonym">Dolichos tetragonolobus</name>
    <dbReference type="NCBI Taxonomy" id="3891"/>
    <lineage>
        <taxon>Eukaryota</taxon>
        <taxon>Viridiplantae</taxon>
        <taxon>Streptophyta</taxon>
        <taxon>Embryophyta</taxon>
        <taxon>Tracheophyta</taxon>
        <taxon>Spermatophyta</taxon>
        <taxon>Magnoliopsida</taxon>
        <taxon>eudicotyledons</taxon>
        <taxon>Gunneridae</taxon>
        <taxon>Pentapetalae</taxon>
        <taxon>rosids</taxon>
        <taxon>fabids</taxon>
        <taxon>Fabales</taxon>
        <taxon>Fabaceae</taxon>
        <taxon>Papilionoideae</taxon>
        <taxon>50 kb inversion clade</taxon>
        <taxon>NPAAA clade</taxon>
        <taxon>indigoferoid/millettioid clade</taxon>
        <taxon>Phaseoleae</taxon>
        <taxon>Psophocarpus</taxon>
    </lineage>
</organism>
<sequence>MEPHHVVLGGEEECHSNESGWTMYIGSPRDDEALHCDDDDDEGNGDGLGYDYDEGAQADPDDVESDDSMASDASSGPSHHGVININPLGSGYHGFRRFQQKEQVKDSDYKRTTNPSISKGNQVVKKNERVFINSKGKAPAVQNKVKVNKNHRVVGTRKL</sequence>
<gene>
    <name evidence="8" type="ORF">VNO78_02725</name>
</gene>
<dbReference type="GO" id="GO:0009691">
    <property type="term" value="P:cytokinin biosynthetic process"/>
    <property type="evidence" value="ECO:0007669"/>
    <property type="project" value="UniProtKB-KW"/>
</dbReference>
<comment type="subcellular location">
    <subcellularLocation>
        <location evidence="1">Cytoplasm</location>
    </subcellularLocation>
</comment>
<protein>
    <submittedName>
        <fullName evidence="8">Uncharacterized protein</fullName>
    </submittedName>
</protein>
<accession>A0AAN9T304</accession>
<keyword evidence="4" id="KW-0932">Cytokinin signaling pathway</keyword>
<evidence type="ECO:0000313" key="8">
    <source>
        <dbReference type="EMBL" id="KAK7411292.1"/>
    </source>
</evidence>
<dbReference type="PANTHER" id="PTHR33347:SF31">
    <property type="entry name" value="PROTEIN SOB FIVE-LIKE 1"/>
    <property type="match status" value="1"/>
</dbReference>
<evidence type="ECO:0000313" key="9">
    <source>
        <dbReference type="Proteomes" id="UP001386955"/>
    </source>
</evidence>
<dbReference type="AlphaFoldDB" id="A0AAN9T304"/>
<evidence type="ECO:0000256" key="7">
    <source>
        <dbReference type="SAM" id="MobiDB-lite"/>
    </source>
</evidence>
<evidence type="ECO:0000256" key="5">
    <source>
        <dbReference type="ARBA" id="ARBA00023242"/>
    </source>
</evidence>
<keyword evidence="5" id="KW-0539">Nucleus</keyword>
<reference evidence="8 9" key="1">
    <citation type="submission" date="2024-01" db="EMBL/GenBank/DDBJ databases">
        <title>The genomes of 5 underutilized Papilionoideae crops provide insights into root nodulation and disease resistanc.</title>
        <authorList>
            <person name="Jiang F."/>
        </authorList>
    </citation>
    <scope>NUCLEOTIDE SEQUENCE [LARGE SCALE GENOMIC DNA]</scope>
    <source>
        <strain evidence="8">DUOXIRENSHENG_FW03</strain>
        <tissue evidence="8">Leaves</tissue>
    </source>
</reference>
<feature type="compositionally biased region" description="Acidic residues" evidence="7">
    <location>
        <begin position="51"/>
        <end position="69"/>
    </location>
</feature>
<dbReference type="Proteomes" id="UP001386955">
    <property type="component" value="Unassembled WGS sequence"/>
</dbReference>
<evidence type="ECO:0000256" key="3">
    <source>
        <dbReference type="ARBA" id="ARBA00022712"/>
    </source>
</evidence>
<name>A0AAN9T304_PSOTE</name>
<dbReference type="EMBL" id="JAYMYS010000001">
    <property type="protein sequence ID" value="KAK7411292.1"/>
    <property type="molecule type" value="Genomic_DNA"/>
</dbReference>
<comment type="caution">
    <text evidence="8">The sequence shown here is derived from an EMBL/GenBank/DDBJ whole genome shotgun (WGS) entry which is preliminary data.</text>
</comment>
<keyword evidence="9" id="KW-1185">Reference proteome</keyword>
<dbReference type="PANTHER" id="PTHR33347">
    <property type="entry name" value="OSJNBA0091C07.3 PROTEIN"/>
    <property type="match status" value="1"/>
</dbReference>
<evidence type="ECO:0000256" key="4">
    <source>
        <dbReference type="ARBA" id="ARBA00022864"/>
    </source>
</evidence>
<comment type="similarity">
    <text evidence="6">Belongs to the SOFL plant protein family.</text>
</comment>